<dbReference type="RefSeq" id="WP_049725894.1">
    <property type="nucleotide sequence ID" value="NZ_CP012154.1"/>
</dbReference>
<protein>
    <submittedName>
        <fullName evidence="1">Diguanylate phosphodiesterase</fullName>
    </submittedName>
</protein>
<dbReference type="Pfam" id="PF00563">
    <property type="entry name" value="EAL"/>
    <property type="match status" value="1"/>
</dbReference>
<reference evidence="1 2" key="1">
    <citation type="submission" date="2015-07" db="EMBL/GenBank/DDBJ databases">
        <authorList>
            <person name="Noorani M."/>
        </authorList>
    </citation>
    <scope>NUCLEOTIDE SEQUENCE [LARGE SCALE GENOMIC DNA]</scope>
    <source>
        <strain evidence="1 2">KCTC 42284</strain>
    </source>
</reference>
<dbReference type="KEGG" id="wma:WM2015_1957"/>
<proteinExistence type="predicted"/>
<keyword evidence="2" id="KW-1185">Reference proteome</keyword>
<dbReference type="InterPro" id="IPR001633">
    <property type="entry name" value="EAL_dom"/>
</dbReference>
<dbReference type="PANTHER" id="PTHR33121:SF15">
    <property type="entry name" value="BLUE LIGHT- AND TEMPERATURE-REGULATED ANTIREPRESSOR BLUF"/>
    <property type="match status" value="1"/>
</dbReference>
<dbReference type="CDD" id="cd01948">
    <property type="entry name" value="EAL"/>
    <property type="match status" value="1"/>
</dbReference>
<sequence length="251" mass="28134">MNDATGKTVNFDIYDRLRRYDQLLGGDVDFAFQTIIDAQEFEVVGFEALVRGIHKEPAAQILSRIGHAERFDFDQACRVRAIQAAAEFGIDADLHLNAASIKPGNVDEVVEVTRHLTRRHKVEPERIVFELSNLDAIGSAEALERVHDALSGAGFRTLADNFGQRDADLRPLAIFRPDMIKLDHRLVEHIHERRTAQATAMAAIAFCRSLGIEPMAMGVESADEFRWLQTAGIRFYQGYFFAQPGMNSDSD</sequence>
<dbReference type="PROSITE" id="PS50883">
    <property type="entry name" value="EAL"/>
    <property type="match status" value="1"/>
</dbReference>
<evidence type="ECO:0000313" key="1">
    <source>
        <dbReference type="EMBL" id="AKS42323.1"/>
    </source>
</evidence>
<dbReference type="SMART" id="SM00052">
    <property type="entry name" value="EAL"/>
    <property type="match status" value="1"/>
</dbReference>
<dbReference type="GO" id="GO:0071111">
    <property type="term" value="F:cyclic-guanylate-specific phosphodiesterase activity"/>
    <property type="evidence" value="ECO:0007669"/>
    <property type="project" value="InterPro"/>
</dbReference>
<dbReference type="Gene3D" id="3.20.20.450">
    <property type="entry name" value="EAL domain"/>
    <property type="match status" value="1"/>
</dbReference>
<dbReference type="InterPro" id="IPR050706">
    <property type="entry name" value="Cyclic-di-GMP_PDE-like"/>
</dbReference>
<dbReference type="STRING" id="1579979.WM2015_1957"/>
<organism evidence="1 2">
    <name type="scientific">Wenzhouxiangella marina</name>
    <dbReference type="NCBI Taxonomy" id="1579979"/>
    <lineage>
        <taxon>Bacteria</taxon>
        <taxon>Pseudomonadati</taxon>
        <taxon>Pseudomonadota</taxon>
        <taxon>Gammaproteobacteria</taxon>
        <taxon>Chromatiales</taxon>
        <taxon>Wenzhouxiangellaceae</taxon>
        <taxon>Wenzhouxiangella</taxon>
    </lineage>
</organism>
<gene>
    <name evidence="1" type="ORF">WM2015_1957</name>
</gene>
<dbReference type="Proteomes" id="UP000066624">
    <property type="component" value="Chromosome"/>
</dbReference>
<name>A0A0K0XXB3_9GAMM</name>
<dbReference type="EMBL" id="CP012154">
    <property type="protein sequence ID" value="AKS42323.1"/>
    <property type="molecule type" value="Genomic_DNA"/>
</dbReference>
<dbReference type="OrthoDB" id="1673646at2"/>
<dbReference type="AlphaFoldDB" id="A0A0K0XXB3"/>
<dbReference type="SUPFAM" id="SSF141868">
    <property type="entry name" value="EAL domain-like"/>
    <property type="match status" value="1"/>
</dbReference>
<accession>A0A0K0XXB3</accession>
<evidence type="ECO:0000313" key="2">
    <source>
        <dbReference type="Proteomes" id="UP000066624"/>
    </source>
</evidence>
<dbReference type="PANTHER" id="PTHR33121">
    <property type="entry name" value="CYCLIC DI-GMP PHOSPHODIESTERASE PDEF"/>
    <property type="match status" value="1"/>
</dbReference>
<dbReference type="InterPro" id="IPR035919">
    <property type="entry name" value="EAL_sf"/>
</dbReference>